<organism evidence="2 3">
    <name type="scientific">Fusarium oxysporum</name>
    <name type="common">Fusarium vascular wilt</name>
    <dbReference type="NCBI Taxonomy" id="5507"/>
    <lineage>
        <taxon>Eukaryota</taxon>
        <taxon>Fungi</taxon>
        <taxon>Dikarya</taxon>
        <taxon>Ascomycota</taxon>
        <taxon>Pezizomycotina</taxon>
        <taxon>Sordariomycetes</taxon>
        <taxon>Hypocreomycetidae</taxon>
        <taxon>Hypocreales</taxon>
        <taxon>Nectriaceae</taxon>
        <taxon>Fusarium</taxon>
        <taxon>Fusarium oxysporum species complex</taxon>
    </lineage>
</organism>
<dbReference type="Pfam" id="PF06985">
    <property type="entry name" value="HET"/>
    <property type="match status" value="1"/>
</dbReference>
<name>A0A8H5A324_FUSOX</name>
<accession>A0A8H5A324</accession>
<dbReference type="Proteomes" id="UP000558688">
    <property type="component" value="Unassembled WGS sequence"/>
</dbReference>
<evidence type="ECO:0000313" key="3">
    <source>
        <dbReference type="Proteomes" id="UP000558688"/>
    </source>
</evidence>
<dbReference type="InterPro" id="IPR010730">
    <property type="entry name" value="HET"/>
</dbReference>
<reference evidence="2" key="1">
    <citation type="submission" date="2020-02" db="EMBL/GenBank/DDBJ databases">
        <title>Identification and distribution of gene clusters putatively required for synthesis of sphingolipid metabolism inhibitors in phylogenetically diverse species of the filamentous fungus Fusarium.</title>
        <authorList>
            <person name="Kim H.-S."/>
            <person name="Busman M."/>
            <person name="Brown D.W."/>
            <person name="Divon H."/>
            <person name="Uhlig S."/>
            <person name="Proctor R.H."/>
        </authorList>
    </citation>
    <scope>NUCLEOTIDE SEQUENCE [LARGE SCALE GENOMIC DNA]</scope>
    <source>
        <strain evidence="2">NRRL 39464</strain>
    </source>
</reference>
<protein>
    <recommendedName>
        <fullName evidence="1">Heterokaryon incompatibility domain-containing protein</fullName>
    </recommendedName>
</protein>
<sequence length="826" mass="93230">MDGGSSLCSSCSIIDFTALFKAEIKCFHIGTLAAIAQRKNCSFCCFVVQVIEIIWAKWKDEVWEPSLSASINIWVKTTLWAQYGVSSEKKGRNENTPHFRHRPALGADFEPDERQRSSYGSPRYTLCELDRVRSPGSFKYFTDHLGEDIDQTLSRRRIPPLVDRDLLKTWIRECQTNHARCMVAGENKQDLLRSTGRFRVIDVEANCLVVPSQDISYIAFSYVWGGILSTKTDSECVKWVESLFEPSPSKESTDTASHGPGYRLRVENLPTTIRDSIKLTSLMGWRYIWIDLLCIHQNDTSDKEVLVKKMHLIYEEASFTMVAACGNNASTPLAGLFSPRGPEPMGEIVYKNESILMALARPRLPDLLAETVWATRGWTFQEDVLSRCCLYFTATEVLYSCKSHLKQFRLPSVGHYKGFGIGRYNEWRESYVLETRLLKTAYQDTSPWNDGWNRKGSASSCLRSRASILDPSNTTETNRPENIADIEAIYGILSRKPEGSFDSNIQHIPVNESVQPFEEYARFLADYSKRHLSNPDDIVEAMMGILNKFNMTSGISANIDAHGLLVDQLEKSLLWVALRETSLRRRRGLPSWSWAGWVGPIVYEIITYLIGRGYPSPRRWIFQPQNSLIAIVKKARLPNPPMHYPPDTPPDYFRSPGILNMYTYIAQVSSISNGTSAVVRRGTTEMDVPILLVRLSSDDEQTAVIPDSRLTAPIKDCGKYHLAIIGKGEREEDTDGIDDEEFMRNFITEYVVLLLEKRGEYFERVGLAVAPAGRNVAEESKAASVRSSGVNDVTDTVTSITGLTSPFNRELADPPSAWSLQWVSLA</sequence>
<gene>
    <name evidence="2" type="ORF">FOXYS1_12861</name>
</gene>
<dbReference type="PANTHER" id="PTHR33112:SF12">
    <property type="entry name" value="HETEROKARYON INCOMPATIBILITY DOMAIN-CONTAINING PROTEIN"/>
    <property type="match status" value="1"/>
</dbReference>
<comment type="caution">
    <text evidence="2">The sequence shown here is derived from an EMBL/GenBank/DDBJ whole genome shotgun (WGS) entry which is preliminary data.</text>
</comment>
<evidence type="ECO:0000259" key="1">
    <source>
        <dbReference type="Pfam" id="PF06985"/>
    </source>
</evidence>
<proteinExistence type="predicted"/>
<dbReference type="EMBL" id="JAAFOW010002578">
    <property type="protein sequence ID" value="KAF5256652.1"/>
    <property type="molecule type" value="Genomic_DNA"/>
</dbReference>
<dbReference type="AlphaFoldDB" id="A0A8H5A324"/>
<dbReference type="PANTHER" id="PTHR33112">
    <property type="entry name" value="DOMAIN PROTEIN, PUTATIVE-RELATED"/>
    <property type="match status" value="1"/>
</dbReference>
<feature type="domain" description="Heterokaryon incompatibility" evidence="1">
    <location>
        <begin position="217"/>
        <end position="382"/>
    </location>
</feature>
<evidence type="ECO:0000313" key="2">
    <source>
        <dbReference type="EMBL" id="KAF5256652.1"/>
    </source>
</evidence>